<dbReference type="SUPFAM" id="SSF75005">
    <property type="entry name" value="Arabinanase/levansucrase/invertase"/>
    <property type="match status" value="1"/>
</dbReference>
<keyword evidence="4" id="KW-0378">Hydrolase</keyword>
<keyword evidence="1" id="KW-0328">Glycosyltransferase</keyword>
<dbReference type="Pfam" id="PF04041">
    <property type="entry name" value="Glyco_hydro_130"/>
    <property type="match status" value="1"/>
</dbReference>
<keyword evidence="2" id="KW-0808">Transferase</keyword>
<dbReference type="GO" id="GO:0016787">
    <property type="term" value="F:hydrolase activity"/>
    <property type="evidence" value="ECO:0007669"/>
    <property type="project" value="UniProtKB-KW"/>
</dbReference>
<comment type="similarity">
    <text evidence="3">Belongs to the glycosyl hydrolase 130 family.</text>
</comment>
<dbReference type="InterPro" id="IPR023296">
    <property type="entry name" value="Glyco_hydro_beta-prop_sf"/>
</dbReference>
<dbReference type="PANTHER" id="PTHR34106">
    <property type="entry name" value="GLYCOSIDASE"/>
    <property type="match status" value="1"/>
</dbReference>
<evidence type="ECO:0000256" key="1">
    <source>
        <dbReference type="ARBA" id="ARBA00022676"/>
    </source>
</evidence>
<gene>
    <name evidence="4" type="ORF">J2S03_000730</name>
</gene>
<name>A0ABT9XF52_9BACL</name>
<dbReference type="Proteomes" id="UP001232973">
    <property type="component" value="Unassembled WGS sequence"/>
</dbReference>
<dbReference type="EMBL" id="JAUSTP010000003">
    <property type="protein sequence ID" value="MDQ0188916.1"/>
    <property type="molecule type" value="Genomic_DNA"/>
</dbReference>
<protein>
    <submittedName>
        <fullName evidence="4">GH43/DUF377 family glycosyl hydrolase</fullName>
    </submittedName>
</protein>
<sequence>MSTSKSISFPLGPFVKYAGNPILTPQGDGWEAKDLFNPAAIVKDGRVYLLYRAEDRTGPGLWNGTSRIGLAVSDDGYHFERHPEPVLVPTEPYELPGGCEDPRVVEIEGTYYMTYTAFDGETARLCLATSTDLYHWRKHGYLIATWPWGPQPDWTKSGAIVPERIDGRLVMYFGDSDIWMATSDNGIRWSVDEEPVMKRSGSKASFDSFLIEPGPTPVVTEDGILLIYNGARRITEGEHAGKLHYSVGQVLFSKDQPRHVLRRTPEAVFAPETQHEQFGQVDFVVFAEGLVRFGGQWLLYYGMADSTIGVASFEA</sequence>
<dbReference type="RefSeq" id="WP_274456494.1">
    <property type="nucleotide sequence ID" value="NZ_CP067097.1"/>
</dbReference>
<proteinExistence type="inferred from homology"/>
<evidence type="ECO:0000256" key="2">
    <source>
        <dbReference type="ARBA" id="ARBA00022679"/>
    </source>
</evidence>
<evidence type="ECO:0000313" key="5">
    <source>
        <dbReference type="Proteomes" id="UP001232973"/>
    </source>
</evidence>
<comment type="caution">
    <text evidence="4">The sequence shown here is derived from an EMBL/GenBank/DDBJ whole genome shotgun (WGS) entry which is preliminary data.</text>
</comment>
<organism evidence="4 5">
    <name type="scientific">Alicyclobacillus cycloheptanicus</name>
    <dbReference type="NCBI Taxonomy" id="1457"/>
    <lineage>
        <taxon>Bacteria</taxon>
        <taxon>Bacillati</taxon>
        <taxon>Bacillota</taxon>
        <taxon>Bacilli</taxon>
        <taxon>Bacillales</taxon>
        <taxon>Alicyclobacillaceae</taxon>
        <taxon>Alicyclobacillus</taxon>
    </lineage>
</organism>
<dbReference type="PIRSF" id="PIRSF016202">
    <property type="entry name" value="PH1107"/>
    <property type="match status" value="1"/>
</dbReference>
<dbReference type="InterPro" id="IPR007184">
    <property type="entry name" value="Mannoside_phosphorylase"/>
</dbReference>
<dbReference type="PANTHER" id="PTHR34106:SF5">
    <property type="entry name" value="GLYCOSIDASE"/>
    <property type="match status" value="1"/>
</dbReference>
<evidence type="ECO:0000256" key="3">
    <source>
        <dbReference type="ARBA" id="ARBA00024356"/>
    </source>
</evidence>
<evidence type="ECO:0000313" key="4">
    <source>
        <dbReference type="EMBL" id="MDQ0188916.1"/>
    </source>
</evidence>
<dbReference type="Gene3D" id="2.115.10.20">
    <property type="entry name" value="Glycosyl hydrolase domain, family 43"/>
    <property type="match status" value="1"/>
</dbReference>
<accession>A0ABT9XF52</accession>
<keyword evidence="5" id="KW-1185">Reference proteome</keyword>
<reference evidence="4 5" key="1">
    <citation type="submission" date="2023-07" db="EMBL/GenBank/DDBJ databases">
        <title>Genomic Encyclopedia of Type Strains, Phase IV (KMG-IV): sequencing the most valuable type-strain genomes for metagenomic binning, comparative biology and taxonomic classification.</title>
        <authorList>
            <person name="Goeker M."/>
        </authorList>
    </citation>
    <scope>NUCLEOTIDE SEQUENCE [LARGE SCALE GENOMIC DNA]</scope>
    <source>
        <strain evidence="4 5">DSM 4006</strain>
    </source>
</reference>
<dbReference type="CDD" id="cd18610">
    <property type="entry name" value="GH130_BT3780-like"/>
    <property type="match status" value="1"/>
</dbReference>